<keyword evidence="2" id="KW-1133">Transmembrane helix</keyword>
<dbReference type="RefSeq" id="WP_061264947.1">
    <property type="nucleotide sequence ID" value="NZ_BCSZ01000052.1"/>
</dbReference>
<proteinExistence type="predicted"/>
<evidence type="ECO:0000256" key="2">
    <source>
        <dbReference type="SAM" id="Phobius"/>
    </source>
</evidence>
<dbReference type="Proteomes" id="UP000069705">
    <property type="component" value="Unassembled WGS sequence"/>
</dbReference>
<organism evidence="3 4">
    <name type="scientific">Mycolicibacterium fortuitum subsp. acetamidolyticum</name>
    <dbReference type="NCBI Taxonomy" id="144550"/>
    <lineage>
        <taxon>Bacteria</taxon>
        <taxon>Bacillati</taxon>
        <taxon>Actinomycetota</taxon>
        <taxon>Actinomycetes</taxon>
        <taxon>Mycobacteriales</taxon>
        <taxon>Mycobacteriaceae</taxon>
        <taxon>Mycolicibacterium</taxon>
    </lineage>
</organism>
<feature type="compositionally biased region" description="Basic and acidic residues" evidence="1">
    <location>
        <begin position="171"/>
        <end position="182"/>
    </location>
</feature>
<feature type="region of interest" description="Disordered" evidence="1">
    <location>
        <begin position="155"/>
        <end position="220"/>
    </location>
</feature>
<evidence type="ECO:0000313" key="3">
    <source>
        <dbReference type="EMBL" id="GAT04974.1"/>
    </source>
</evidence>
<gene>
    <name evidence="3" type="ORF">RMCFA_5085</name>
</gene>
<evidence type="ECO:0000256" key="1">
    <source>
        <dbReference type="SAM" id="MobiDB-lite"/>
    </source>
</evidence>
<sequence length="408" mass="43866">MSRFVIREVREGPEELRKHLPITGETFDVRSGPDGHTYFCARLDEPITHRLDASIAATGHAPEQLESGAAGSNLTVSGIVMRPSDPDAQPYHGMQRFPVELAYVIDPTYGDQPELAFNKLLPIAMVEIDDLAENHPESDGEMHDHGQEVTAIAGQLEDNPTPASRAAPRIADPHDRRPRPEPGKPPPLHGLPQADGPRFSRANYAPLPPQHATETPLLPTTLKRATSPKKVAAMVAAACVGATLIAVTVWNLVTPQSSQPAAVEPTPSAADIERVKSALPKGYSDNGCKPVPGSADLSLTCGPNTDPGGPRSATYTIYPNQQALSEAFTVAIATYTRVNCPGNIQSPGPWRRNATRDKAAGNLFCGFRNGQDAAVVWTDDAKHMLHIAETGPQRANLDPLYSWWGTHA</sequence>
<name>A0A124E531_MYCFO</name>
<evidence type="ECO:0000313" key="4">
    <source>
        <dbReference type="Proteomes" id="UP000069705"/>
    </source>
</evidence>
<evidence type="ECO:0008006" key="5">
    <source>
        <dbReference type="Google" id="ProtNLM"/>
    </source>
</evidence>
<protein>
    <recommendedName>
        <fullName evidence="5">Serine/threonine protein kinase</fullName>
    </recommendedName>
</protein>
<accession>A0A124E531</accession>
<comment type="caution">
    <text evidence="3">The sequence shown here is derived from an EMBL/GenBank/DDBJ whole genome shotgun (WGS) entry which is preliminary data.</text>
</comment>
<feature type="transmembrane region" description="Helical" evidence="2">
    <location>
        <begin position="231"/>
        <end position="253"/>
    </location>
</feature>
<keyword evidence="2" id="KW-0812">Transmembrane</keyword>
<reference evidence="4" key="2">
    <citation type="submission" date="2016-02" db="EMBL/GenBank/DDBJ databases">
        <title>Draft genome sequence of five rapidly growing Mycobacterium species.</title>
        <authorList>
            <person name="Katahira K."/>
            <person name="Gotou Y."/>
            <person name="Iida K."/>
            <person name="Ogura Y."/>
            <person name="Hayashi T."/>
        </authorList>
    </citation>
    <scope>NUCLEOTIDE SEQUENCE [LARGE SCALE GENOMIC DNA]</scope>
    <source>
        <strain evidence="4">JCM6368</strain>
    </source>
</reference>
<dbReference type="AlphaFoldDB" id="A0A124E531"/>
<reference evidence="3 4" key="1">
    <citation type="journal article" date="2016" name="Genome Announc.">
        <title>Draft Genome Sequences of Five Rapidly Growing Mycobacterium Species, M. thermoresistibile, M. fortuitum subsp. acetamidolyticum, M. canariasense, M. brisbanense, and M. novocastrense.</title>
        <authorList>
            <person name="Katahira K."/>
            <person name="Ogura Y."/>
            <person name="Gotoh Y."/>
            <person name="Hayashi T."/>
        </authorList>
    </citation>
    <scope>NUCLEOTIDE SEQUENCE [LARGE SCALE GENOMIC DNA]</scope>
    <source>
        <strain evidence="3 4">JCM6368</strain>
    </source>
</reference>
<dbReference type="EMBL" id="BCSZ01000052">
    <property type="protein sequence ID" value="GAT04974.1"/>
    <property type="molecule type" value="Genomic_DNA"/>
</dbReference>
<keyword evidence="2" id="KW-0472">Membrane</keyword>